<dbReference type="AlphaFoldDB" id="A0A9W6M7M6"/>
<dbReference type="InterPro" id="IPR050482">
    <property type="entry name" value="Sensor_HK_TwoCompSys"/>
</dbReference>
<protein>
    <recommendedName>
        <fullName evidence="2">histidine kinase</fullName>
        <ecNumber evidence="2">2.7.13.3</ecNumber>
    </recommendedName>
</protein>
<dbReference type="Pfam" id="PF07730">
    <property type="entry name" value="HisKA_3"/>
    <property type="match status" value="1"/>
</dbReference>
<accession>A0A9W6M7M6</accession>
<name>A0A9W6M7M6_9MICO</name>
<keyword evidence="9" id="KW-0472">Membrane</keyword>
<keyword evidence="5" id="KW-0547">Nucleotide-binding</keyword>
<reference evidence="11" key="2">
    <citation type="submission" date="2023-01" db="EMBL/GenBank/DDBJ databases">
        <authorList>
            <person name="Sun Q."/>
            <person name="Evtushenko L."/>
        </authorList>
    </citation>
    <scope>NUCLEOTIDE SEQUENCE</scope>
    <source>
        <strain evidence="11">VKM Ac-1958</strain>
    </source>
</reference>
<comment type="caution">
    <text evidence="11">The sequence shown here is derived from an EMBL/GenBank/DDBJ whole genome shotgun (WGS) entry which is preliminary data.</text>
</comment>
<comment type="catalytic activity">
    <reaction evidence="1">
        <text>ATP + protein L-histidine = ADP + protein N-phospho-L-histidine.</text>
        <dbReference type="EC" id="2.7.13.3"/>
    </reaction>
</comment>
<dbReference type="PANTHER" id="PTHR24421">
    <property type="entry name" value="NITRATE/NITRITE SENSOR PROTEIN NARX-RELATED"/>
    <property type="match status" value="1"/>
</dbReference>
<evidence type="ECO:0000256" key="9">
    <source>
        <dbReference type="SAM" id="Phobius"/>
    </source>
</evidence>
<dbReference type="GO" id="GO:0000155">
    <property type="term" value="F:phosphorelay sensor kinase activity"/>
    <property type="evidence" value="ECO:0007669"/>
    <property type="project" value="InterPro"/>
</dbReference>
<keyword evidence="9" id="KW-0812">Transmembrane</keyword>
<dbReference type="GO" id="GO:0016020">
    <property type="term" value="C:membrane"/>
    <property type="evidence" value="ECO:0007669"/>
    <property type="project" value="InterPro"/>
</dbReference>
<organism evidence="11 12">
    <name type="scientific">Microbacterium keratanolyticum</name>
    <dbReference type="NCBI Taxonomy" id="67574"/>
    <lineage>
        <taxon>Bacteria</taxon>
        <taxon>Bacillati</taxon>
        <taxon>Actinomycetota</taxon>
        <taxon>Actinomycetes</taxon>
        <taxon>Micrococcales</taxon>
        <taxon>Microbacteriaceae</taxon>
        <taxon>Microbacterium</taxon>
    </lineage>
</organism>
<evidence type="ECO:0000256" key="2">
    <source>
        <dbReference type="ARBA" id="ARBA00012438"/>
    </source>
</evidence>
<keyword evidence="12" id="KW-1185">Reference proteome</keyword>
<dbReference type="Proteomes" id="UP001142325">
    <property type="component" value="Unassembled WGS sequence"/>
</dbReference>
<evidence type="ECO:0000313" key="12">
    <source>
        <dbReference type="Proteomes" id="UP001142325"/>
    </source>
</evidence>
<dbReference type="EMBL" id="BSET01000001">
    <property type="protein sequence ID" value="GLK00321.1"/>
    <property type="molecule type" value="Genomic_DNA"/>
</dbReference>
<evidence type="ECO:0000256" key="7">
    <source>
        <dbReference type="ARBA" id="ARBA00022840"/>
    </source>
</evidence>
<keyword evidence="6" id="KW-0418">Kinase</keyword>
<evidence type="ECO:0000256" key="6">
    <source>
        <dbReference type="ARBA" id="ARBA00022777"/>
    </source>
</evidence>
<feature type="transmembrane region" description="Helical" evidence="9">
    <location>
        <begin position="43"/>
        <end position="63"/>
    </location>
</feature>
<feature type="transmembrane region" description="Helical" evidence="9">
    <location>
        <begin position="75"/>
        <end position="103"/>
    </location>
</feature>
<dbReference type="SUPFAM" id="SSF55874">
    <property type="entry name" value="ATPase domain of HSP90 chaperone/DNA topoisomerase II/histidine kinase"/>
    <property type="match status" value="1"/>
</dbReference>
<dbReference type="GO" id="GO:0046983">
    <property type="term" value="F:protein dimerization activity"/>
    <property type="evidence" value="ECO:0007669"/>
    <property type="project" value="InterPro"/>
</dbReference>
<keyword evidence="3" id="KW-0597">Phosphoprotein</keyword>
<dbReference type="Gene3D" id="3.30.565.10">
    <property type="entry name" value="Histidine kinase-like ATPase, C-terminal domain"/>
    <property type="match status" value="1"/>
</dbReference>
<evidence type="ECO:0000259" key="10">
    <source>
        <dbReference type="Pfam" id="PF07730"/>
    </source>
</evidence>
<reference evidence="11" key="1">
    <citation type="journal article" date="2014" name="Int. J. Syst. Evol. Microbiol.">
        <title>Complete genome sequence of Corynebacterium casei LMG S-19264T (=DSM 44701T), isolated from a smear-ripened cheese.</title>
        <authorList>
            <consortium name="US DOE Joint Genome Institute (JGI-PGF)"/>
            <person name="Walter F."/>
            <person name="Albersmeier A."/>
            <person name="Kalinowski J."/>
            <person name="Ruckert C."/>
        </authorList>
    </citation>
    <scope>NUCLEOTIDE SEQUENCE</scope>
    <source>
        <strain evidence="11">VKM Ac-1958</strain>
    </source>
</reference>
<dbReference type="InterPro" id="IPR011712">
    <property type="entry name" value="Sig_transdc_His_kin_sub3_dim/P"/>
</dbReference>
<keyword evidence="4" id="KW-0808">Transferase</keyword>
<evidence type="ECO:0000256" key="1">
    <source>
        <dbReference type="ARBA" id="ARBA00000085"/>
    </source>
</evidence>
<feature type="transmembrane region" description="Helical" evidence="9">
    <location>
        <begin position="110"/>
        <end position="131"/>
    </location>
</feature>
<evidence type="ECO:0000256" key="5">
    <source>
        <dbReference type="ARBA" id="ARBA00022741"/>
    </source>
</evidence>
<keyword evidence="9" id="KW-1133">Transmembrane helix</keyword>
<sequence length="395" mass="41713">MTRTPISIQFVFEILGAAIGFVLTVPLSLAMVSAQTEAVLPTWASLTVQLLVGAALWFAAAIARLRPGVALSISWAAAFVQLSTAQVPSIANIAIFAVLFAAAAWGSRRLVWIGGASAVLGGIIAGGYFGVLSSGSMIQDAFTTVRVFTVGGIFMITGVFGLLLCWGAGLLWRLVLQSRRNREAQVRAEAVAIAEQERVRIARDMHDVVAHSLAVVIAQADGARYAAATDPEAATTALATIAQTSRAALSDVRMLLTQLRHQQGEGPQPTLADLEQLFAQVRNAGMEPRVTIDPLPPGEPPASIQLAVYRILQEALTNAIRHGSGDVDVTISWMPHHVDLHVRNSTATESATPAVGGHGLIGMRERAQLVGGNLSTEQVHGEFHVRARLPIGGAA</sequence>
<dbReference type="GO" id="GO:0005524">
    <property type="term" value="F:ATP binding"/>
    <property type="evidence" value="ECO:0007669"/>
    <property type="project" value="UniProtKB-KW"/>
</dbReference>
<evidence type="ECO:0000256" key="3">
    <source>
        <dbReference type="ARBA" id="ARBA00022553"/>
    </source>
</evidence>
<dbReference type="CDD" id="cd16917">
    <property type="entry name" value="HATPase_UhpB-NarQ-NarX-like"/>
    <property type="match status" value="1"/>
</dbReference>
<dbReference type="RefSeq" id="WP_271171439.1">
    <property type="nucleotide sequence ID" value="NZ_BAAAUM010000001.1"/>
</dbReference>
<keyword evidence="8" id="KW-0902">Two-component regulatory system</keyword>
<proteinExistence type="predicted"/>
<keyword evidence="7" id="KW-0067">ATP-binding</keyword>
<feature type="transmembrane region" description="Helical" evidence="9">
    <location>
        <begin position="151"/>
        <end position="172"/>
    </location>
</feature>
<dbReference type="EC" id="2.7.13.3" evidence="2"/>
<gene>
    <name evidence="11" type="ORF">GCM10017596_00360</name>
</gene>
<dbReference type="PANTHER" id="PTHR24421:SF10">
    <property type="entry name" value="NITRATE_NITRITE SENSOR PROTEIN NARQ"/>
    <property type="match status" value="1"/>
</dbReference>
<evidence type="ECO:0000313" key="11">
    <source>
        <dbReference type="EMBL" id="GLK00321.1"/>
    </source>
</evidence>
<dbReference type="InterPro" id="IPR036890">
    <property type="entry name" value="HATPase_C_sf"/>
</dbReference>
<evidence type="ECO:0000256" key="8">
    <source>
        <dbReference type="ARBA" id="ARBA00023012"/>
    </source>
</evidence>
<feature type="transmembrane region" description="Helical" evidence="9">
    <location>
        <begin position="6"/>
        <end position="31"/>
    </location>
</feature>
<feature type="domain" description="Signal transduction histidine kinase subgroup 3 dimerisation and phosphoacceptor" evidence="10">
    <location>
        <begin position="197"/>
        <end position="263"/>
    </location>
</feature>
<evidence type="ECO:0000256" key="4">
    <source>
        <dbReference type="ARBA" id="ARBA00022679"/>
    </source>
</evidence>
<dbReference type="Gene3D" id="1.20.5.1930">
    <property type="match status" value="1"/>
</dbReference>